<sequence>MSPDDLDAHARALLDANLYMTLGTVDAEGRPWVSPVYFATADYQAFYWVSSPDAAHSLNLARRPEVSMVVFDSGVPPYHGRAVYLSGTAAELSGSDLDHGVGVYPGPATRGGSAITVDDVTAPAAWRLYRATVTEAFVLCPREPRRPCPPHSINADHRTSIVPWRRE</sequence>
<dbReference type="PANTHER" id="PTHR35176">
    <property type="entry name" value="HEME OXYGENASE HI_0854-RELATED"/>
    <property type="match status" value="1"/>
</dbReference>
<keyword evidence="4" id="KW-1185">Reference proteome</keyword>
<feature type="domain" description="Pyridoxamine 5'-phosphate oxidase N-terminal" evidence="2">
    <location>
        <begin position="7"/>
        <end position="113"/>
    </location>
</feature>
<accession>A0ABW1C5W4</accession>
<dbReference type="InterPro" id="IPR052019">
    <property type="entry name" value="F420H2_bilvrd_red/Heme_oxyg"/>
</dbReference>
<dbReference type="PANTHER" id="PTHR35176:SF6">
    <property type="entry name" value="HEME OXYGENASE HI_0854-RELATED"/>
    <property type="match status" value="1"/>
</dbReference>
<evidence type="ECO:0000256" key="1">
    <source>
        <dbReference type="ARBA" id="ARBA00023002"/>
    </source>
</evidence>
<organism evidence="3 4">
    <name type="scientific">Nonomuraea harbinensis</name>
    <dbReference type="NCBI Taxonomy" id="1286938"/>
    <lineage>
        <taxon>Bacteria</taxon>
        <taxon>Bacillati</taxon>
        <taxon>Actinomycetota</taxon>
        <taxon>Actinomycetes</taxon>
        <taxon>Streptosporangiales</taxon>
        <taxon>Streptosporangiaceae</taxon>
        <taxon>Nonomuraea</taxon>
    </lineage>
</organism>
<gene>
    <name evidence="3" type="ORF">ACFPUY_33965</name>
</gene>
<comment type="caution">
    <text evidence="3">The sequence shown here is derived from an EMBL/GenBank/DDBJ whole genome shotgun (WGS) entry which is preliminary data.</text>
</comment>
<dbReference type="GO" id="GO:0004733">
    <property type="term" value="F:pyridoxamine phosphate oxidase activity"/>
    <property type="evidence" value="ECO:0007669"/>
    <property type="project" value="UniProtKB-EC"/>
</dbReference>
<evidence type="ECO:0000313" key="3">
    <source>
        <dbReference type="EMBL" id="MFC5820131.1"/>
    </source>
</evidence>
<dbReference type="EC" id="1.-.-.-" evidence="3"/>
<dbReference type="Pfam" id="PF01243">
    <property type="entry name" value="PNPOx_N"/>
    <property type="match status" value="1"/>
</dbReference>
<dbReference type="Proteomes" id="UP001596096">
    <property type="component" value="Unassembled WGS sequence"/>
</dbReference>
<dbReference type="EC" id="1.4.3.5" evidence="3"/>
<protein>
    <submittedName>
        <fullName evidence="3">Pyridoxamine 5'-phosphate oxidase family protein</fullName>
        <ecNumber evidence="3">1.-.-.-</ecNumber>
        <ecNumber evidence="3">1.4.3.5</ecNumber>
    </submittedName>
</protein>
<reference evidence="4" key="1">
    <citation type="journal article" date="2019" name="Int. J. Syst. Evol. Microbiol.">
        <title>The Global Catalogue of Microorganisms (GCM) 10K type strain sequencing project: providing services to taxonomists for standard genome sequencing and annotation.</title>
        <authorList>
            <consortium name="The Broad Institute Genomics Platform"/>
            <consortium name="The Broad Institute Genome Sequencing Center for Infectious Disease"/>
            <person name="Wu L."/>
            <person name="Ma J."/>
        </authorList>
    </citation>
    <scope>NUCLEOTIDE SEQUENCE [LARGE SCALE GENOMIC DNA]</scope>
    <source>
        <strain evidence="4">CGMCC 4.7106</strain>
    </source>
</reference>
<keyword evidence="1 3" id="KW-0560">Oxidoreductase</keyword>
<dbReference type="EMBL" id="JBHSNW010000023">
    <property type="protein sequence ID" value="MFC5820131.1"/>
    <property type="molecule type" value="Genomic_DNA"/>
</dbReference>
<dbReference type="InterPro" id="IPR011576">
    <property type="entry name" value="Pyridox_Oxase_N"/>
</dbReference>
<evidence type="ECO:0000313" key="4">
    <source>
        <dbReference type="Proteomes" id="UP001596096"/>
    </source>
</evidence>
<dbReference type="RefSeq" id="WP_219546165.1">
    <property type="nucleotide sequence ID" value="NZ_JAHKRN010000021.1"/>
</dbReference>
<proteinExistence type="predicted"/>
<name>A0ABW1C5W4_9ACTN</name>
<evidence type="ECO:0000259" key="2">
    <source>
        <dbReference type="Pfam" id="PF01243"/>
    </source>
</evidence>